<dbReference type="Gene3D" id="3.50.50.60">
    <property type="entry name" value="FAD/NAD(P)-binding domain"/>
    <property type="match status" value="1"/>
</dbReference>
<evidence type="ECO:0000256" key="2">
    <source>
        <dbReference type="ARBA" id="ARBA00022741"/>
    </source>
</evidence>
<gene>
    <name evidence="7" type="ORF">C1SCF055_LOCUS7740</name>
</gene>
<proteinExistence type="predicted"/>
<evidence type="ECO:0000313" key="8">
    <source>
        <dbReference type="EMBL" id="CAL4767126.1"/>
    </source>
</evidence>
<dbReference type="Pfam" id="PF00133">
    <property type="entry name" value="tRNA-synt_1"/>
    <property type="match status" value="1"/>
</dbReference>
<dbReference type="Gene3D" id="3.40.50.620">
    <property type="entry name" value="HUPs"/>
    <property type="match status" value="1"/>
</dbReference>
<dbReference type="EMBL" id="CAMXCT020000513">
    <property type="protein sequence ID" value="CAL1133189.1"/>
    <property type="molecule type" value="Genomic_DNA"/>
</dbReference>
<name>A0A9P1BUN7_9DINO</name>
<evidence type="ECO:0000256" key="1">
    <source>
        <dbReference type="ARBA" id="ARBA00022598"/>
    </source>
</evidence>
<dbReference type="GO" id="GO:0004822">
    <property type="term" value="F:isoleucine-tRNA ligase activity"/>
    <property type="evidence" value="ECO:0007669"/>
    <property type="project" value="InterPro"/>
</dbReference>
<dbReference type="EMBL" id="CAMXCT010000513">
    <property type="protein sequence ID" value="CAI3979814.1"/>
    <property type="molecule type" value="Genomic_DNA"/>
</dbReference>
<accession>A0A9P1BUN7</accession>
<dbReference type="AlphaFoldDB" id="A0A9P1BUN7"/>
<keyword evidence="5" id="KW-0030">Aminoacyl-tRNA synthetase</keyword>
<sequence>MCVVGRYWRDIDAFQESLRQSKGKPAYNFYDGPPFATGLPHYGHILAGTIKAGEESTFATATSQWKADESRYGPALILKDVVTRYAHQRGYHVERRPRLLKHIFHPANHWQTSEEVQCVQSSLKLNQGLIPLKNVEQKLGLAKRFNFAKDFSVTGPKAGQLVSTTHIDCELVIPATQEVFTLPLQVCTKVEDLNNALSAKLGYIQQDEIVFVVKQGCTYRRLQNSDQVRKRMSVHGIKSFKPPRHQYPHPYAIIGAGYNGIKTALYLLRDGQNDFTIFDRYDKVGGHAWLESANKTTRLQTEFATYHVWFGQEWSSLGCTKCGGPPVDWEPWPCRDRVVEHFELCAREYGIYAHCQLSVDVESADLVGREKKDDRYYQLSCRPVLPHRKDTQGGEKLEHHKNATEAGYAGAFKPDSKRKPFVFTCSCFCIWPGNLINPRQVEYVGEDLFNGFIEYGVEMRCDYQNVVAKNVIIHGHGAFTMENIRTCCEYGAKHIWVVCRKRNLTCPRVVSWFINQASPAITAAHCLNLLQVAYKLCDYDPWDMHSVSCNASRTNASVAQRTRFGIGDIYFLSAAYGLMEVVVDNIKRCSAKTVHLESGRKLEDVDVILKCVGMLPDSTVDKVVKAKFMRGYWINGDPRRFSCADPDGIYASNFSGTTIGPGAYSYIAMMKHVWDCPNEWIQLDEAGHLNLPLHYAGDPDPDSPAYFINARYKHWVAHYCCPVEKLLEAALAEWDDYEKSFREKGMVPKDAPYIPYPYTKQYIEEQYEVHKKDTSQVAK</sequence>
<dbReference type="EMBL" id="CAMXCT030000513">
    <property type="protein sequence ID" value="CAL4767126.1"/>
    <property type="molecule type" value="Genomic_DNA"/>
</dbReference>
<evidence type="ECO:0000313" key="9">
    <source>
        <dbReference type="Proteomes" id="UP001152797"/>
    </source>
</evidence>
<evidence type="ECO:0000259" key="6">
    <source>
        <dbReference type="Pfam" id="PF00133"/>
    </source>
</evidence>
<comment type="caution">
    <text evidence="7">The sequence shown here is derived from an EMBL/GenBank/DDBJ whole genome shotgun (WGS) entry which is preliminary data.</text>
</comment>
<dbReference type="PANTHER" id="PTHR42780">
    <property type="entry name" value="SOLEUCYL-TRNA SYNTHETASE"/>
    <property type="match status" value="1"/>
</dbReference>
<dbReference type="InterPro" id="IPR002300">
    <property type="entry name" value="aa-tRNA-synth_Ia"/>
</dbReference>
<dbReference type="GO" id="GO:0005524">
    <property type="term" value="F:ATP binding"/>
    <property type="evidence" value="ECO:0007669"/>
    <property type="project" value="UniProtKB-KW"/>
</dbReference>
<evidence type="ECO:0000313" key="7">
    <source>
        <dbReference type="EMBL" id="CAI3979814.1"/>
    </source>
</evidence>
<dbReference type="OrthoDB" id="66881at2759"/>
<reference evidence="8 9" key="2">
    <citation type="submission" date="2024-05" db="EMBL/GenBank/DDBJ databases">
        <authorList>
            <person name="Chen Y."/>
            <person name="Shah S."/>
            <person name="Dougan E. K."/>
            <person name="Thang M."/>
            <person name="Chan C."/>
        </authorList>
    </citation>
    <scope>NUCLEOTIDE SEQUENCE [LARGE SCALE GENOMIC DNA]</scope>
</reference>
<dbReference type="Proteomes" id="UP001152797">
    <property type="component" value="Unassembled WGS sequence"/>
</dbReference>
<dbReference type="InterPro" id="IPR023586">
    <property type="entry name" value="Ile-tRNA-ligase_type2"/>
</dbReference>
<organism evidence="7">
    <name type="scientific">Cladocopium goreaui</name>
    <dbReference type="NCBI Taxonomy" id="2562237"/>
    <lineage>
        <taxon>Eukaryota</taxon>
        <taxon>Sar</taxon>
        <taxon>Alveolata</taxon>
        <taxon>Dinophyceae</taxon>
        <taxon>Suessiales</taxon>
        <taxon>Symbiodiniaceae</taxon>
        <taxon>Cladocopium</taxon>
    </lineage>
</organism>
<keyword evidence="2" id="KW-0547">Nucleotide-binding</keyword>
<feature type="domain" description="Aminoacyl-tRNA synthetase class Ia" evidence="6">
    <location>
        <begin position="7"/>
        <end position="51"/>
    </location>
</feature>
<dbReference type="SUPFAM" id="SSF51905">
    <property type="entry name" value="FAD/NAD(P)-binding domain"/>
    <property type="match status" value="1"/>
</dbReference>
<evidence type="ECO:0000256" key="5">
    <source>
        <dbReference type="ARBA" id="ARBA00023146"/>
    </source>
</evidence>
<evidence type="ECO:0000256" key="4">
    <source>
        <dbReference type="ARBA" id="ARBA00022917"/>
    </source>
</evidence>
<dbReference type="InterPro" id="IPR036188">
    <property type="entry name" value="FAD/NAD-bd_sf"/>
</dbReference>
<keyword evidence="3" id="KW-0067">ATP-binding</keyword>
<keyword evidence="1 8" id="KW-0436">Ligase</keyword>
<dbReference type="GO" id="GO:0006428">
    <property type="term" value="P:isoleucyl-tRNA aminoacylation"/>
    <property type="evidence" value="ECO:0007669"/>
    <property type="project" value="TreeGrafter"/>
</dbReference>
<dbReference type="PANTHER" id="PTHR42780:SF1">
    <property type="entry name" value="ISOLEUCINE--TRNA LIGASE, CYTOPLASMIC"/>
    <property type="match status" value="1"/>
</dbReference>
<keyword evidence="9" id="KW-1185">Reference proteome</keyword>
<evidence type="ECO:0000256" key="3">
    <source>
        <dbReference type="ARBA" id="ARBA00022840"/>
    </source>
</evidence>
<reference evidence="7" key="1">
    <citation type="submission" date="2022-10" db="EMBL/GenBank/DDBJ databases">
        <authorList>
            <person name="Chen Y."/>
            <person name="Dougan E. K."/>
            <person name="Chan C."/>
            <person name="Rhodes N."/>
            <person name="Thang M."/>
        </authorList>
    </citation>
    <scope>NUCLEOTIDE SEQUENCE</scope>
</reference>
<keyword evidence="4" id="KW-0648">Protein biosynthesis</keyword>
<dbReference type="InterPro" id="IPR014729">
    <property type="entry name" value="Rossmann-like_a/b/a_fold"/>
</dbReference>
<dbReference type="SUPFAM" id="SSF52374">
    <property type="entry name" value="Nucleotidylyl transferase"/>
    <property type="match status" value="1"/>
</dbReference>
<protein>
    <submittedName>
        <fullName evidence="8">Probable isoleucine--tRNA ligase, cytoplasmic (Isoleucyl-tRNA synthetase) (IRS) (IleRS)</fullName>
    </submittedName>
</protein>